<keyword evidence="2" id="KW-1185">Reference proteome</keyword>
<organism evidence="1 2">
    <name type="scientific">Vaccinium darrowii</name>
    <dbReference type="NCBI Taxonomy" id="229202"/>
    <lineage>
        <taxon>Eukaryota</taxon>
        <taxon>Viridiplantae</taxon>
        <taxon>Streptophyta</taxon>
        <taxon>Embryophyta</taxon>
        <taxon>Tracheophyta</taxon>
        <taxon>Spermatophyta</taxon>
        <taxon>Magnoliopsida</taxon>
        <taxon>eudicotyledons</taxon>
        <taxon>Gunneridae</taxon>
        <taxon>Pentapetalae</taxon>
        <taxon>asterids</taxon>
        <taxon>Ericales</taxon>
        <taxon>Ericaceae</taxon>
        <taxon>Vaccinioideae</taxon>
        <taxon>Vaccinieae</taxon>
        <taxon>Vaccinium</taxon>
    </lineage>
</organism>
<evidence type="ECO:0000313" key="2">
    <source>
        <dbReference type="Proteomes" id="UP000828048"/>
    </source>
</evidence>
<proteinExistence type="predicted"/>
<protein>
    <submittedName>
        <fullName evidence="1">Uncharacterized protein</fullName>
    </submittedName>
</protein>
<dbReference type="Proteomes" id="UP000828048">
    <property type="component" value="Chromosome 1"/>
</dbReference>
<reference evidence="1 2" key="1">
    <citation type="journal article" date="2021" name="Hortic Res">
        <title>High-quality reference genome and annotation aids understanding of berry development for evergreen blueberry (Vaccinium darrowii).</title>
        <authorList>
            <person name="Yu J."/>
            <person name="Hulse-Kemp A.M."/>
            <person name="Babiker E."/>
            <person name="Staton M."/>
        </authorList>
    </citation>
    <scope>NUCLEOTIDE SEQUENCE [LARGE SCALE GENOMIC DNA]</scope>
    <source>
        <strain evidence="2">cv. NJ 8807/NJ 8810</strain>
        <tissue evidence="1">Young leaf</tissue>
    </source>
</reference>
<sequence>MRLELKAVTLLYGTKVVDIPLNMDIPFSSISKPLWISGSCNGLVCLRFMPLSSILVIWNPATRVFKDLPHSTVGRPNAAPHMVVLGFGFDSVTNDYKVLRIVNFGYPLKQVEIYSLREDTWREIQADVRFLIFEPSSRVFVRGRFHWAALNGREMIVTFDLGQEVFSHFMLPNFSPENESSDEDEDEDEEEDEGLRWHLVAWKDSIGLMVYPNHSLNNTFDMWIMNEYGSAGSWTKYMSFGPYPRVNMPLGYRMNGEVLLRKENGELGLYEPGTQELKNVPVSGVHWFAEVFNHVESMVPINGGKDLREANMYTVVPDPFFVRD</sequence>
<accession>A0ACB7XT07</accession>
<dbReference type="EMBL" id="CM037151">
    <property type="protein sequence ID" value="KAH7844229.1"/>
    <property type="molecule type" value="Genomic_DNA"/>
</dbReference>
<evidence type="ECO:0000313" key="1">
    <source>
        <dbReference type="EMBL" id="KAH7844229.1"/>
    </source>
</evidence>
<name>A0ACB7XT07_9ERIC</name>
<gene>
    <name evidence="1" type="ORF">Vadar_025724</name>
</gene>
<comment type="caution">
    <text evidence="1">The sequence shown here is derived from an EMBL/GenBank/DDBJ whole genome shotgun (WGS) entry which is preliminary data.</text>
</comment>